<organism evidence="18 19">
    <name type="scientific">Hyphobacterium vulgare</name>
    <dbReference type="NCBI Taxonomy" id="1736751"/>
    <lineage>
        <taxon>Bacteria</taxon>
        <taxon>Pseudomonadati</taxon>
        <taxon>Pseudomonadota</taxon>
        <taxon>Alphaproteobacteria</taxon>
        <taxon>Maricaulales</taxon>
        <taxon>Maricaulaceae</taxon>
        <taxon>Hyphobacterium</taxon>
    </lineage>
</organism>
<comment type="pathway">
    <text evidence="5 17">Amino-acid biosynthesis; L-leucine biosynthesis; L-leucine from 3-methyl-2-oxobutanoate: step 4/4.</text>
</comment>
<comment type="pathway">
    <text evidence="3 17">Amino-acid biosynthesis; L-isoleucine biosynthesis; L-isoleucine from 2-oxobutanoate: step 4/4.</text>
</comment>
<dbReference type="Pfam" id="PF01063">
    <property type="entry name" value="Aminotran_4"/>
    <property type="match status" value="1"/>
</dbReference>
<dbReference type="InterPro" id="IPR005785">
    <property type="entry name" value="B_amino_transI"/>
</dbReference>
<gene>
    <name evidence="17" type="primary">ilvE</name>
    <name evidence="18" type="ORF">ACFOOR_13170</name>
</gene>
<comment type="catalytic activity">
    <reaction evidence="12 17">
        <text>L-valine + 2-oxoglutarate = 3-methyl-2-oxobutanoate + L-glutamate</text>
        <dbReference type="Rhea" id="RHEA:24813"/>
        <dbReference type="ChEBI" id="CHEBI:11851"/>
        <dbReference type="ChEBI" id="CHEBI:16810"/>
        <dbReference type="ChEBI" id="CHEBI:29985"/>
        <dbReference type="ChEBI" id="CHEBI:57762"/>
        <dbReference type="EC" id="2.6.1.42"/>
    </reaction>
</comment>
<dbReference type="InterPro" id="IPR043131">
    <property type="entry name" value="BCAT-like_N"/>
</dbReference>
<comment type="pathway">
    <text evidence="4 17">Amino-acid biosynthesis; L-valine biosynthesis; L-valine from pyruvate: step 4/4.</text>
</comment>
<evidence type="ECO:0000256" key="13">
    <source>
        <dbReference type="ARBA" id="ARBA00048798"/>
    </source>
</evidence>
<dbReference type="NCBIfam" id="TIGR01122">
    <property type="entry name" value="ilvE_I"/>
    <property type="match status" value="1"/>
</dbReference>
<sequence length="309" mass="33441">MTKRADWIWMDGALKRWEDATVHVMSHALHYGSSVFEGIRVYDTPNGPAVFRLMDHVKRLFNSAKVYRIGIEHTPQAVFDACVETSRANGLKAGYIRPLAFRGAGPIGVSAMDTPIHTIIAAFPWGAYLGEDGLKNGVDVCVSSWRRLAPGTVPPGIKAGGNYLSSMLITYEAKERGFHEGIGLGTDGLLSEGAGENLFLVQDGAIYTPPFSASILKGITRATIITLARRMGYTVIEQTLPREALYSADEAFFTGTAVEVTPIRSVDGMAVGNGDRPVTRALQDAFFGLFTGKTEAEDGWLTPVPAQQD</sequence>
<evidence type="ECO:0000256" key="7">
    <source>
        <dbReference type="ARBA" id="ARBA00022576"/>
    </source>
</evidence>
<dbReference type="Gene3D" id="3.20.10.10">
    <property type="entry name" value="D-amino Acid Aminotransferase, subunit A, domain 2"/>
    <property type="match status" value="1"/>
</dbReference>
<comment type="catalytic activity">
    <reaction evidence="14 17">
        <text>L-leucine + 2-oxoglutarate = 4-methyl-2-oxopentanoate + L-glutamate</text>
        <dbReference type="Rhea" id="RHEA:18321"/>
        <dbReference type="ChEBI" id="CHEBI:16810"/>
        <dbReference type="ChEBI" id="CHEBI:17865"/>
        <dbReference type="ChEBI" id="CHEBI:29985"/>
        <dbReference type="ChEBI" id="CHEBI:57427"/>
        <dbReference type="EC" id="2.6.1.42"/>
    </reaction>
</comment>
<evidence type="ECO:0000256" key="9">
    <source>
        <dbReference type="ARBA" id="ARBA00022679"/>
    </source>
</evidence>
<dbReference type="EMBL" id="JBHRSV010000028">
    <property type="protein sequence ID" value="MFC2927061.1"/>
    <property type="molecule type" value="Genomic_DNA"/>
</dbReference>
<dbReference type="GO" id="GO:0004084">
    <property type="term" value="F:branched-chain-amino-acid transaminase activity"/>
    <property type="evidence" value="ECO:0007669"/>
    <property type="project" value="UniProtKB-EC"/>
</dbReference>
<evidence type="ECO:0000256" key="15">
    <source>
        <dbReference type="RuleBase" id="RU004106"/>
    </source>
</evidence>
<keyword evidence="9 17" id="KW-0808">Transferase</keyword>
<evidence type="ECO:0000256" key="12">
    <source>
        <dbReference type="ARBA" id="ARBA00048212"/>
    </source>
</evidence>
<dbReference type="RefSeq" id="WP_343163052.1">
    <property type="nucleotide sequence ID" value="NZ_JBHRSV010000028.1"/>
</dbReference>
<evidence type="ECO:0000256" key="1">
    <source>
        <dbReference type="ARBA" id="ARBA00001933"/>
    </source>
</evidence>
<dbReference type="EC" id="2.6.1.42" evidence="17"/>
<evidence type="ECO:0000256" key="6">
    <source>
        <dbReference type="ARBA" id="ARBA00009320"/>
    </source>
</evidence>
<evidence type="ECO:0000313" key="19">
    <source>
        <dbReference type="Proteomes" id="UP001595379"/>
    </source>
</evidence>
<dbReference type="SUPFAM" id="SSF56752">
    <property type="entry name" value="D-aminoacid aminotransferase-like PLP-dependent enzymes"/>
    <property type="match status" value="1"/>
</dbReference>
<evidence type="ECO:0000256" key="8">
    <source>
        <dbReference type="ARBA" id="ARBA00022605"/>
    </source>
</evidence>
<evidence type="ECO:0000256" key="17">
    <source>
        <dbReference type="RuleBase" id="RU364094"/>
    </source>
</evidence>
<evidence type="ECO:0000256" key="5">
    <source>
        <dbReference type="ARBA" id="ARBA00005072"/>
    </source>
</evidence>
<dbReference type="Gene3D" id="3.30.470.10">
    <property type="match status" value="1"/>
</dbReference>
<evidence type="ECO:0000256" key="16">
    <source>
        <dbReference type="RuleBase" id="RU004516"/>
    </source>
</evidence>
<dbReference type="InterPro" id="IPR050571">
    <property type="entry name" value="Class-IV_PLP-Dep_Aminotrnsfr"/>
</dbReference>
<dbReference type="InterPro" id="IPR001544">
    <property type="entry name" value="Aminotrans_IV"/>
</dbReference>
<protein>
    <recommendedName>
        <fullName evidence="17">Branched-chain-amino-acid aminotransferase</fullName>
        <shortName evidence="17">BCAT</shortName>
        <ecNumber evidence="17">2.6.1.42</ecNumber>
    </recommendedName>
</protein>
<evidence type="ECO:0000313" key="18">
    <source>
        <dbReference type="EMBL" id="MFC2927061.1"/>
    </source>
</evidence>
<comment type="caution">
    <text evidence="18">The sequence shown here is derived from an EMBL/GenBank/DDBJ whole genome shotgun (WGS) entry which is preliminary data.</text>
</comment>
<evidence type="ECO:0000256" key="14">
    <source>
        <dbReference type="ARBA" id="ARBA00049229"/>
    </source>
</evidence>
<evidence type="ECO:0000256" key="3">
    <source>
        <dbReference type="ARBA" id="ARBA00004824"/>
    </source>
</evidence>
<dbReference type="Proteomes" id="UP001595379">
    <property type="component" value="Unassembled WGS sequence"/>
</dbReference>
<name>A0ABV6ZZX6_9PROT</name>
<dbReference type="PANTHER" id="PTHR42743:SF11">
    <property type="entry name" value="AMINODEOXYCHORISMATE LYASE"/>
    <property type="match status" value="1"/>
</dbReference>
<dbReference type="InterPro" id="IPR018300">
    <property type="entry name" value="Aminotrans_IV_CS"/>
</dbReference>
<evidence type="ECO:0000256" key="4">
    <source>
        <dbReference type="ARBA" id="ARBA00004931"/>
    </source>
</evidence>
<dbReference type="PROSITE" id="PS00770">
    <property type="entry name" value="AA_TRANSFER_CLASS_4"/>
    <property type="match status" value="1"/>
</dbReference>
<dbReference type="NCBIfam" id="NF005146">
    <property type="entry name" value="PRK06606.1"/>
    <property type="match status" value="1"/>
</dbReference>
<comment type="cofactor">
    <cofactor evidence="1 16">
        <name>pyridoxal 5'-phosphate</name>
        <dbReference type="ChEBI" id="CHEBI:597326"/>
    </cofactor>
</comment>
<dbReference type="PANTHER" id="PTHR42743">
    <property type="entry name" value="AMINO-ACID AMINOTRANSFERASE"/>
    <property type="match status" value="1"/>
</dbReference>
<keyword evidence="19" id="KW-1185">Reference proteome</keyword>
<evidence type="ECO:0000256" key="2">
    <source>
        <dbReference type="ARBA" id="ARBA00003109"/>
    </source>
</evidence>
<dbReference type="InterPro" id="IPR043132">
    <property type="entry name" value="BCAT-like_C"/>
</dbReference>
<reference evidence="19" key="1">
    <citation type="journal article" date="2019" name="Int. J. Syst. Evol. Microbiol.">
        <title>The Global Catalogue of Microorganisms (GCM) 10K type strain sequencing project: providing services to taxonomists for standard genome sequencing and annotation.</title>
        <authorList>
            <consortium name="The Broad Institute Genomics Platform"/>
            <consortium name="The Broad Institute Genome Sequencing Center for Infectious Disease"/>
            <person name="Wu L."/>
            <person name="Ma J."/>
        </authorList>
    </citation>
    <scope>NUCLEOTIDE SEQUENCE [LARGE SCALE GENOMIC DNA]</scope>
    <source>
        <strain evidence="19">KCTC 52487</strain>
    </source>
</reference>
<keyword evidence="7 17" id="KW-0032">Aminotransferase</keyword>
<proteinExistence type="inferred from homology"/>
<keyword evidence="11 17" id="KW-0100">Branched-chain amino acid biosynthesis</keyword>
<evidence type="ECO:0000256" key="10">
    <source>
        <dbReference type="ARBA" id="ARBA00022898"/>
    </source>
</evidence>
<dbReference type="InterPro" id="IPR033939">
    <property type="entry name" value="BCAT_family"/>
</dbReference>
<accession>A0ABV6ZZX6</accession>
<keyword evidence="10 16" id="KW-0663">Pyridoxal phosphate</keyword>
<comment type="catalytic activity">
    <reaction evidence="13 17">
        <text>L-isoleucine + 2-oxoglutarate = (S)-3-methyl-2-oxopentanoate + L-glutamate</text>
        <dbReference type="Rhea" id="RHEA:24801"/>
        <dbReference type="ChEBI" id="CHEBI:16810"/>
        <dbReference type="ChEBI" id="CHEBI:29985"/>
        <dbReference type="ChEBI" id="CHEBI:35146"/>
        <dbReference type="ChEBI" id="CHEBI:58045"/>
        <dbReference type="EC" id="2.6.1.42"/>
    </reaction>
</comment>
<dbReference type="InterPro" id="IPR036038">
    <property type="entry name" value="Aminotransferase-like"/>
</dbReference>
<comment type="function">
    <text evidence="2 17">Acts on leucine, isoleucine and valine.</text>
</comment>
<keyword evidence="8 17" id="KW-0028">Amino-acid biosynthesis</keyword>
<dbReference type="CDD" id="cd01557">
    <property type="entry name" value="BCAT_beta_family"/>
    <property type="match status" value="1"/>
</dbReference>
<comment type="similarity">
    <text evidence="6 15">Belongs to the class-IV pyridoxal-phosphate-dependent aminotransferase family.</text>
</comment>
<evidence type="ECO:0000256" key="11">
    <source>
        <dbReference type="ARBA" id="ARBA00023304"/>
    </source>
</evidence>